<dbReference type="InterPro" id="IPR018391">
    <property type="entry name" value="PQQ_b-propeller_rpt"/>
</dbReference>
<dbReference type="Pfam" id="PF13360">
    <property type="entry name" value="PQQ_2"/>
    <property type="match status" value="3"/>
</dbReference>
<dbReference type="STRING" id="947013.SAMN04488109_4389"/>
<dbReference type="RefSeq" id="WP_073138234.1">
    <property type="nucleotide sequence ID" value="NZ_FQWQ01000003.1"/>
</dbReference>
<dbReference type="PANTHER" id="PTHR34512">
    <property type="entry name" value="CELL SURFACE PROTEIN"/>
    <property type="match status" value="1"/>
</dbReference>
<dbReference type="Gene3D" id="2.40.128.630">
    <property type="match status" value="1"/>
</dbReference>
<dbReference type="InterPro" id="IPR011047">
    <property type="entry name" value="Quinoprotein_ADH-like_sf"/>
</dbReference>
<name>A0A1M5U0K2_9BACT</name>
<keyword evidence="1" id="KW-0732">Signal</keyword>
<evidence type="ECO:0000313" key="4">
    <source>
        <dbReference type="Proteomes" id="UP000184212"/>
    </source>
</evidence>
<protein>
    <submittedName>
        <fullName evidence="3">Outer membrane protein assembly factor BamB, contains PQQ-like beta-propeller repeat</fullName>
    </submittedName>
</protein>
<dbReference type="Gene3D" id="2.130.10.10">
    <property type="entry name" value="YVTN repeat-like/Quinoprotein amine dehydrogenase"/>
    <property type="match status" value="2"/>
</dbReference>
<feature type="domain" description="Pyrrolo-quinoline quinone repeat" evidence="2">
    <location>
        <begin position="40"/>
        <end position="127"/>
    </location>
</feature>
<dbReference type="AlphaFoldDB" id="A0A1M5U0K2"/>
<dbReference type="Proteomes" id="UP000184212">
    <property type="component" value="Unassembled WGS sequence"/>
</dbReference>
<evidence type="ECO:0000259" key="2">
    <source>
        <dbReference type="Pfam" id="PF13360"/>
    </source>
</evidence>
<keyword evidence="4" id="KW-1185">Reference proteome</keyword>
<dbReference type="SMART" id="SM00564">
    <property type="entry name" value="PQQ"/>
    <property type="match status" value="8"/>
</dbReference>
<feature type="domain" description="Pyrrolo-quinoline quinone repeat" evidence="2">
    <location>
        <begin position="140"/>
        <end position="217"/>
    </location>
</feature>
<proteinExistence type="predicted"/>
<feature type="chain" id="PRO_5013382248" evidence="1">
    <location>
        <begin position="19"/>
        <end position="591"/>
    </location>
</feature>
<dbReference type="SUPFAM" id="SSF50998">
    <property type="entry name" value="Quinoprotein alcohol dehydrogenase-like"/>
    <property type="match status" value="2"/>
</dbReference>
<dbReference type="PANTHER" id="PTHR34512:SF30">
    <property type="entry name" value="OUTER MEMBRANE PROTEIN ASSEMBLY FACTOR BAMB"/>
    <property type="match status" value="1"/>
</dbReference>
<dbReference type="EMBL" id="FQWQ01000003">
    <property type="protein sequence ID" value="SHH56547.1"/>
    <property type="molecule type" value="Genomic_DNA"/>
</dbReference>
<dbReference type="InterPro" id="IPR015943">
    <property type="entry name" value="WD40/YVTN_repeat-like_dom_sf"/>
</dbReference>
<evidence type="ECO:0000313" key="3">
    <source>
        <dbReference type="EMBL" id="SHH56547.1"/>
    </source>
</evidence>
<gene>
    <name evidence="3" type="ORF">SAMN04488109_4389</name>
</gene>
<sequence>MRFSRAIALFVLVSIVFAGNPASAQSRTLKDAWFKSIAAVQWKVQTQGSIRGSALAAGDRVYFGSADGNLFAVTRKSGDVVWKFKTNGAISGTPAFAKGTLYFTSRDLHLYAVDAATGKERWNFKTGSLLPHFWGWEYFQSTPVVENDILYVGAGDGVCYALQASDGKVLWKFKTNGRIRSTPVIQNQSVLVASYDGVVYALDKSKGTLQWRYETEGAHLKSDDFGWDRNAIDATPVVTDSKLVLGSRDGSLYAVDMKTRALLWKFTYGPTWSISSPLVHQGKVFVGWSDNKLFCAVDLQTGKEVWKYEAGDYVYSSPVVAGNTVMVGSGDNKLYGFDAATGKVQWTFKTQGSIYSSPVLDSATVYIGSDDGAMYALRGSSREPVQHLAFFATDLGHDYLKGNPKITAFLQAEKIQALDSAGLKKFMSDRIQDKASSVLIFNHSTVPHSLLTPNEKSGTFRKYIEAGGTVVWTSFAPNLVAFDDKGNFLGEKPDVANALLDVDFDLVHDGGEYSCEVTAAGRRYGLSDFFVANFSVKPGAVNETFAVNEYGRSVCWVKKLGAGRFIQWRTWSNEIGQRDLDMLLDVAQFRP</sequence>
<dbReference type="InterPro" id="IPR002372">
    <property type="entry name" value="PQQ_rpt_dom"/>
</dbReference>
<accession>A0A1M5U0K2</accession>
<reference evidence="3 4" key="1">
    <citation type="submission" date="2016-11" db="EMBL/GenBank/DDBJ databases">
        <authorList>
            <person name="Jaros S."/>
            <person name="Januszkiewicz K."/>
            <person name="Wedrychowicz H."/>
        </authorList>
    </citation>
    <scope>NUCLEOTIDE SEQUENCE [LARGE SCALE GENOMIC DNA]</scope>
    <source>
        <strain evidence="3 4">DSM 24574</strain>
    </source>
</reference>
<dbReference type="OrthoDB" id="7012117at2"/>
<feature type="signal peptide" evidence="1">
    <location>
        <begin position="1"/>
        <end position="18"/>
    </location>
</feature>
<organism evidence="3 4">
    <name type="scientific">Chryseolinea serpens</name>
    <dbReference type="NCBI Taxonomy" id="947013"/>
    <lineage>
        <taxon>Bacteria</taxon>
        <taxon>Pseudomonadati</taxon>
        <taxon>Bacteroidota</taxon>
        <taxon>Cytophagia</taxon>
        <taxon>Cytophagales</taxon>
        <taxon>Fulvivirgaceae</taxon>
        <taxon>Chryseolinea</taxon>
    </lineage>
</organism>
<feature type="domain" description="Pyrrolo-quinoline quinone repeat" evidence="2">
    <location>
        <begin position="248"/>
        <end position="379"/>
    </location>
</feature>
<evidence type="ECO:0000256" key="1">
    <source>
        <dbReference type="SAM" id="SignalP"/>
    </source>
</evidence>